<sequence>MNVIGKKGLKTIESWNKKDEIRRMHLDEVNIVQSSALLQFVFFFSVTECVVARLEKRRKHKLSTGIIFFYICI</sequence>
<gene>
    <name evidence="1" type="ORF">EUGRSUZ_B00334</name>
</gene>
<organism evidence="1">
    <name type="scientific">Eucalyptus grandis</name>
    <name type="common">Flooded gum</name>
    <dbReference type="NCBI Taxonomy" id="71139"/>
    <lineage>
        <taxon>Eukaryota</taxon>
        <taxon>Viridiplantae</taxon>
        <taxon>Streptophyta</taxon>
        <taxon>Embryophyta</taxon>
        <taxon>Tracheophyta</taxon>
        <taxon>Spermatophyta</taxon>
        <taxon>Magnoliopsida</taxon>
        <taxon>eudicotyledons</taxon>
        <taxon>Gunneridae</taxon>
        <taxon>Pentapetalae</taxon>
        <taxon>rosids</taxon>
        <taxon>malvids</taxon>
        <taxon>Myrtales</taxon>
        <taxon>Myrtaceae</taxon>
        <taxon>Myrtoideae</taxon>
        <taxon>Eucalypteae</taxon>
        <taxon>Eucalyptus</taxon>
    </lineage>
</organism>
<reference evidence="1" key="1">
    <citation type="submission" date="2013-07" db="EMBL/GenBank/DDBJ databases">
        <title>The genome of Eucalyptus grandis.</title>
        <authorList>
            <person name="Schmutz J."/>
            <person name="Hayes R."/>
            <person name="Myburg A."/>
            <person name="Tuskan G."/>
            <person name="Grattapaglia D."/>
            <person name="Rokhsar D.S."/>
        </authorList>
    </citation>
    <scope>NUCLEOTIDE SEQUENCE</scope>
    <source>
        <tissue evidence="1">Leaf extractions</tissue>
    </source>
</reference>
<dbReference type="InParanoid" id="A0A059CY61"/>
<proteinExistence type="predicted"/>
<accession>A0A059CY61</accession>
<evidence type="ECO:0000313" key="1">
    <source>
        <dbReference type="EMBL" id="KCW83398.1"/>
    </source>
</evidence>
<protein>
    <submittedName>
        <fullName evidence="1">Uncharacterized protein</fullName>
    </submittedName>
</protein>
<dbReference type="Gramene" id="KCW83398">
    <property type="protein sequence ID" value="KCW83398"/>
    <property type="gene ID" value="EUGRSUZ_B00334"/>
</dbReference>
<dbReference type="AlphaFoldDB" id="A0A059CY61"/>
<dbReference type="EMBL" id="KK198754">
    <property type="protein sequence ID" value="KCW83398.1"/>
    <property type="molecule type" value="Genomic_DNA"/>
</dbReference>
<name>A0A059CY61_EUCGR</name>